<reference evidence="3 4" key="1">
    <citation type="submission" date="2017-03" db="EMBL/GenBank/DDBJ databases">
        <title>Genomes of endolithic fungi from Antarctica.</title>
        <authorList>
            <person name="Coleine C."/>
            <person name="Masonjones S."/>
            <person name="Stajich J.E."/>
        </authorList>
    </citation>
    <scope>NUCLEOTIDE SEQUENCE [LARGE SCALE GENOMIC DNA]</scope>
    <source>
        <strain evidence="3 4">CCFEE 5311</strain>
    </source>
</reference>
<dbReference type="OrthoDB" id="5062908at2759"/>
<dbReference type="AlphaFoldDB" id="A0A4U0UIR7"/>
<dbReference type="Pfam" id="PF26176">
    <property type="entry name" value="zf_C2H2_17_2"/>
    <property type="match status" value="1"/>
</dbReference>
<feature type="compositionally biased region" description="Polar residues" evidence="1">
    <location>
        <begin position="220"/>
        <end position="234"/>
    </location>
</feature>
<dbReference type="Pfam" id="PF26177">
    <property type="entry name" value="zf_C2H2_17_1st"/>
    <property type="match status" value="1"/>
</dbReference>
<feature type="domain" description="C2H2-type" evidence="2">
    <location>
        <begin position="181"/>
        <end position="211"/>
    </location>
</feature>
<dbReference type="EMBL" id="NAJP01000068">
    <property type="protein sequence ID" value="TKA35553.1"/>
    <property type="molecule type" value="Genomic_DNA"/>
</dbReference>
<dbReference type="InterPro" id="IPR013087">
    <property type="entry name" value="Znf_C2H2_type"/>
</dbReference>
<dbReference type="STRING" id="329885.A0A4U0UIR7"/>
<feature type="domain" description="C2H2-type" evidence="2">
    <location>
        <begin position="145"/>
        <end position="171"/>
    </location>
</feature>
<comment type="caution">
    <text evidence="3">The sequence shown here is derived from an EMBL/GenBank/DDBJ whole genome shotgun (WGS) entry which is preliminary data.</text>
</comment>
<sequence length="368" mass="41211">MSFAPASSDCSFVTAPVWNSNGHTTYQGRQPSQHGPIPGGYFVPAQTARLCDPVFDVGYRTAAPQPAATYYHPPGYTPRTPDTVNSGHAISYPAVQLRPLRSRSDPTGVPNQPVYGPQRILRPHVPGMRVLHPTIKFIDSHLKPFRCKLDACSKQEFSSTACLLRHEREAHGMHGHGDRPHLCYYEGCERGVSGNGFPRRYNLFDHMKRVHDHKEEPESATGSPDLGSTSQSQRRIIGRKRKASGPIAGEPVLQRKRSEYTPVQISQPIPAAVQTAQSMVLPQAGYPLPQASNGPFTPPEYYPPPALQPQRVQPDHRQRQLYPQWTDQQDITTRQMDAVQNPEHEVSNHWLSEHIAELRRPSEEARRG</sequence>
<gene>
    <name evidence="3" type="ORF">B0A54_13140</name>
</gene>
<organism evidence="3 4">
    <name type="scientific">Friedmanniomyces endolithicus</name>
    <dbReference type="NCBI Taxonomy" id="329885"/>
    <lineage>
        <taxon>Eukaryota</taxon>
        <taxon>Fungi</taxon>
        <taxon>Dikarya</taxon>
        <taxon>Ascomycota</taxon>
        <taxon>Pezizomycotina</taxon>
        <taxon>Dothideomycetes</taxon>
        <taxon>Dothideomycetidae</taxon>
        <taxon>Mycosphaerellales</taxon>
        <taxon>Teratosphaeriaceae</taxon>
        <taxon>Friedmanniomyces</taxon>
    </lineage>
</organism>
<feature type="region of interest" description="Disordered" evidence="1">
    <location>
        <begin position="211"/>
        <end position="245"/>
    </location>
</feature>
<proteinExistence type="predicted"/>
<protein>
    <recommendedName>
        <fullName evidence="2">C2H2-type domain-containing protein</fullName>
    </recommendedName>
</protein>
<dbReference type="InterPro" id="IPR059009">
    <property type="entry name" value="Znf_C2H2_17_1st"/>
</dbReference>
<dbReference type="SMART" id="SM00355">
    <property type="entry name" value="ZnF_C2H2"/>
    <property type="match status" value="2"/>
</dbReference>
<name>A0A4U0UIR7_9PEZI</name>
<accession>A0A4U0UIR7</accession>
<dbReference type="InterPro" id="IPR059095">
    <property type="entry name" value="Znf_C2H2_17_2nd"/>
</dbReference>
<evidence type="ECO:0000313" key="4">
    <source>
        <dbReference type="Proteomes" id="UP000310066"/>
    </source>
</evidence>
<dbReference type="Proteomes" id="UP000310066">
    <property type="component" value="Unassembled WGS sequence"/>
</dbReference>
<evidence type="ECO:0000259" key="2">
    <source>
        <dbReference type="SMART" id="SM00355"/>
    </source>
</evidence>
<dbReference type="Gene3D" id="3.30.160.60">
    <property type="entry name" value="Classic Zinc Finger"/>
    <property type="match status" value="1"/>
</dbReference>
<evidence type="ECO:0000313" key="3">
    <source>
        <dbReference type="EMBL" id="TKA35553.1"/>
    </source>
</evidence>
<evidence type="ECO:0000256" key="1">
    <source>
        <dbReference type="SAM" id="MobiDB-lite"/>
    </source>
</evidence>